<name>A0ABX5LQM9_9BACT</name>
<dbReference type="InterPro" id="IPR013320">
    <property type="entry name" value="ConA-like_dom_sf"/>
</dbReference>
<accession>A0ABX5LQM9</accession>
<dbReference type="SUPFAM" id="SSF49899">
    <property type="entry name" value="Concanavalin A-like lectins/glucanases"/>
    <property type="match status" value="1"/>
</dbReference>
<keyword evidence="1" id="KW-0732">Signal</keyword>
<evidence type="ECO:0000313" key="2">
    <source>
        <dbReference type="EMBL" id="PWL03563.1"/>
    </source>
</evidence>
<comment type="caution">
    <text evidence="2">The sequence shown here is derived from an EMBL/GenBank/DDBJ whole genome shotgun (WGS) entry which is preliminary data.</text>
</comment>
<keyword evidence="3" id="KW-1185">Reference proteome</keyword>
<organism evidence="2 3">
    <name type="scientific">Hallerella porci</name>
    <dbReference type="NCBI Taxonomy" id="1945871"/>
    <lineage>
        <taxon>Bacteria</taxon>
        <taxon>Pseudomonadati</taxon>
        <taxon>Fibrobacterota</taxon>
        <taxon>Fibrobacteria</taxon>
        <taxon>Fibrobacterales</taxon>
        <taxon>Fibrobacteraceae</taxon>
        <taxon>Hallerella</taxon>
    </lineage>
</organism>
<reference evidence="2 3" key="1">
    <citation type="submission" date="2018-05" db="EMBL/GenBank/DDBJ databases">
        <title>Animal gut microbial communities from fecal samples from Wisconsin, USA.</title>
        <authorList>
            <person name="Neumann A."/>
        </authorList>
    </citation>
    <scope>NUCLEOTIDE SEQUENCE [LARGE SCALE GENOMIC DNA]</scope>
    <source>
        <strain evidence="2 3">UWS4</strain>
    </source>
</reference>
<feature type="chain" id="PRO_5045462093" evidence="1">
    <location>
        <begin position="25"/>
        <end position="428"/>
    </location>
</feature>
<dbReference type="RefSeq" id="WP_109587299.1">
    <property type="nucleotide sequence ID" value="NZ_JAXEIU010000008.1"/>
</dbReference>
<sequence>MKFLQKKATLLLTAFLGTAFYFSACSTEVAGGVSEETNTVAGILKFPDGNVAARIAMQLQSIENEAAIFVDTTDAEGKFSLTANARGLYGLSANANHFAYYDTVSLNGKSVQRNGDFVSATSISGNVYLRSAISASQVAVQIPGSPWKTTTDENGYFVLNQIPEGEISVSVSSPDKSWILGQTFDATANHLDSEAIQSPASFRWILPLSPEYKIAGYWTFDEANAGVVHDSRSISGNAALYGNAKLELGRQRGKSLHLQNASDFAVIENDKGILDSAKNFTIEMWVDIQNIPAESAKIKNILGKLSFGDSTIFSIAVVQDTCGVQGSAFGFFLAEGNGDSLLCENAAISKNEISLNRWNYLAATWNGDSTILYVDGIREASAETKFHQLSGKNIPIYLGKENLDLFIDDVKIYTTSIEDIDAIYRYNE</sequence>
<dbReference type="Pfam" id="PF13385">
    <property type="entry name" value="Laminin_G_3"/>
    <property type="match status" value="1"/>
</dbReference>
<dbReference type="SUPFAM" id="SSF49464">
    <property type="entry name" value="Carboxypeptidase regulatory domain-like"/>
    <property type="match status" value="1"/>
</dbReference>
<dbReference type="EMBL" id="QGHD01000005">
    <property type="protein sequence ID" value="PWL03563.1"/>
    <property type="molecule type" value="Genomic_DNA"/>
</dbReference>
<dbReference type="Proteomes" id="UP000245523">
    <property type="component" value="Unassembled WGS sequence"/>
</dbReference>
<dbReference type="InterPro" id="IPR008969">
    <property type="entry name" value="CarboxyPept-like_regulatory"/>
</dbReference>
<gene>
    <name evidence="2" type="ORF">B0H50_105107</name>
</gene>
<feature type="signal peptide" evidence="1">
    <location>
        <begin position="1"/>
        <end position="24"/>
    </location>
</feature>
<protein>
    <submittedName>
        <fullName evidence="2">Concanavalin A-like lectin/glucanase superfamily protein</fullName>
    </submittedName>
</protein>
<dbReference type="Gene3D" id="2.60.120.200">
    <property type="match status" value="1"/>
</dbReference>
<dbReference type="Gene3D" id="2.60.40.1120">
    <property type="entry name" value="Carboxypeptidase-like, regulatory domain"/>
    <property type="match status" value="1"/>
</dbReference>
<evidence type="ECO:0000256" key="1">
    <source>
        <dbReference type="SAM" id="SignalP"/>
    </source>
</evidence>
<proteinExistence type="predicted"/>
<evidence type="ECO:0000313" key="3">
    <source>
        <dbReference type="Proteomes" id="UP000245523"/>
    </source>
</evidence>